<gene>
    <name evidence="1" type="ORF">FOL47_003541</name>
</gene>
<dbReference type="PANTHER" id="PTHR48420:SF1">
    <property type="entry name" value="NON-HAEM DIOXYGENASE N-TERMINAL DOMAIN-CONTAINING PROTEIN"/>
    <property type="match status" value="1"/>
</dbReference>
<dbReference type="SUPFAM" id="SSF51197">
    <property type="entry name" value="Clavaminate synthase-like"/>
    <property type="match status" value="1"/>
</dbReference>
<dbReference type="EMBL" id="JAAPAO010000021">
    <property type="protein sequence ID" value="KAF4677090.1"/>
    <property type="molecule type" value="Genomic_DNA"/>
</dbReference>
<dbReference type="InterPro" id="IPR027443">
    <property type="entry name" value="IPNS-like_sf"/>
</dbReference>
<dbReference type="AlphaFoldDB" id="A0A7J6N0Y5"/>
<protein>
    <recommendedName>
        <fullName evidence="3">Non-haem dioxygenase N-terminal domain-containing protein</fullName>
    </recommendedName>
</protein>
<reference evidence="1 2" key="1">
    <citation type="submission" date="2020-04" db="EMBL/GenBank/DDBJ databases">
        <title>Perkinsus chesapeaki whole genome sequence.</title>
        <authorList>
            <person name="Bogema D.R."/>
        </authorList>
    </citation>
    <scope>NUCLEOTIDE SEQUENCE [LARGE SCALE GENOMIC DNA]</scope>
    <source>
        <strain evidence="1">ATCC PRA-425</strain>
    </source>
</reference>
<evidence type="ECO:0008006" key="3">
    <source>
        <dbReference type="Google" id="ProtNLM"/>
    </source>
</evidence>
<evidence type="ECO:0000313" key="2">
    <source>
        <dbReference type="Proteomes" id="UP000591131"/>
    </source>
</evidence>
<evidence type="ECO:0000313" key="1">
    <source>
        <dbReference type="EMBL" id="KAF4677090.1"/>
    </source>
</evidence>
<organism evidence="1 2">
    <name type="scientific">Perkinsus chesapeaki</name>
    <name type="common">Clam parasite</name>
    <name type="synonym">Perkinsus andrewsi</name>
    <dbReference type="NCBI Taxonomy" id="330153"/>
    <lineage>
        <taxon>Eukaryota</taxon>
        <taxon>Sar</taxon>
        <taxon>Alveolata</taxon>
        <taxon>Perkinsozoa</taxon>
        <taxon>Perkinsea</taxon>
        <taxon>Perkinsida</taxon>
        <taxon>Perkinsidae</taxon>
        <taxon>Perkinsus</taxon>
    </lineage>
</organism>
<dbReference type="PANTHER" id="PTHR48420">
    <property type="entry name" value="NON-HAEM DIOXYGENASE N-TERMINAL DOMAIN-CONTAINING PROTEIN"/>
    <property type="match status" value="1"/>
</dbReference>
<dbReference type="OrthoDB" id="407774at2759"/>
<name>A0A7J6N0Y5_PERCH</name>
<sequence length="380" mass="41588">MPVHSSRPVAHPVIFTYDELKDPQSDLTDRILQAFGRDSLGLCCVSGVPAYQERRQALLPKIHSLGKLPPSTLQKYALPEAFYNVGWSHGIEKLGGGRPDLGKGSFYANPLFEDPGELDPTARERHPACATPNVWPEEVSGFREAFIDSGELLAEVGVMLAGHMDKACQAHGIKGCSLVEATFKNSRLCCGRALHYYPLKKEDLTHASEDSWCGWHNDNSVITGLFSPMILDDATGMPSTKAEDPAAGLYAQNRRGEVLKIQLPPDCIAFQLGEAAQIMTGGHLVATPHMVKGSSVTDVSREQLAVFFEPDWDRVMGLPDGIAMDDMVNAGANIPEVPHLSKRYHGPSVTFGQFLEDSFREYYNMKLSTGVEGDKTVEAM</sequence>
<keyword evidence="2" id="KW-1185">Reference proteome</keyword>
<comment type="caution">
    <text evidence="1">The sequence shown here is derived from an EMBL/GenBank/DDBJ whole genome shotgun (WGS) entry which is preliminary data.</text>
</comment>
<accession>A0A7J6N0Y5</accession>
<proteinExistence type="predicted"/>
<dbReference type="Gene3D" id="2.60.120.330">
    <property type="entry name" value="B-lactam Antibiotic, Isopenicillin N Synthase, Chain"/>
    <property type="match status" value="1"/>
</dbReference>
<dbReference type="Proteomes" id="UP000591131">
    <property type="component" value="Unassembled WGS sequence"/>
</dbReference>